<accession>A0A087E4D7</accession>
<gene>
    <name evidence="1" type="ORF">THER5_1101</name>
</gene>
<reference evidence="1 2" key="1">
    <citation type="submission" date="2014-03" db="EMBL/GenBank/DDBJ databases">
        <title>Genomics of Bifidobacteria.</title>
        <authorList>
            <person name="Ventura M."/>
            <person name="Milani C."/>
            <person name="Lugli G.A."/>
        </authorList>
    </citation>
    <scope>NUCLEOTIDE SEQUENCE [LARGE SCALE GENOMIC DNA]</scope>
    <source>
        <strain evidence="1 2">LMG 21395</strain>
    </source>
</reference>
<name>A0A087E4D7_9BIFI</name>
<dbReference type="RefSeq" id="WP_029576382.1">
    <property type="nucleotide sequence ID" value="NZ_JGZT01000006.1"/>
</dbReference>
<proteinExistence type="predicted"/>
<dbReference type="Proteomes" id="UP000029003">
    <property type="component" value="Unassembled WGS sequence"/>
</dbReference>
<sequence>MADTGTSGTTTLQDTIAASHNSANVRLIKDYAVWLLPDATGLPTSTAWTPPSGVKPVGWNTDDGAELAFSAGDNTDIKGHTGSVVLSVGAPGNYTLKIPALEMTKTVAQAYFGVTVGADGAIHSAGNPTGKYQVVLAGIDQADRPVIIVLRDATITDRDSITISAGSSMTMTMTFTAHTASDGKQFDAYGLTVEA</sequence>
<dbReference type="InterPro" id="IPR058154">
    <property type="entry name" value="Bxb1_TTP-like"/>
</dbReference>
<dbReference type="OrthoDB" id="3234380at2"/>
<comment type="caution">
    <text evidence="1">The sequence shown here is derived from an EMBL/GenBank/DDBJ whole genome shotgun (WGS) entry which is preliminary data.</text>
</comment>
<protein>
    <submittedName>
        <fullName evidence="1">Phage major tail protein</fullName>
    </submittedName>
</protein>
<organism evidence="1 2">
    <name type="scientific">Bifidobacterium thermacidophilum subsp. thermacidophilum</name>
    <dbReference type="NCBI Taxonomy" id="79262"/>
    <lineage>
        <taxon>Bacteria</taxon>
        <taxon>Bacillati</taxon>
        <taxon>Actinomycetota</taxon>
        <taxon>Actinomycetes</taxon>
        <taxon>Bifidobacteriales</taxon>
        <taxon>Bifidobacteriaceae</taxon>
        <taxon>Bifidobacterium</taxon>
    </lineage>
</organism>
<dbReference type="Pfam" id="PF25681">
    <property type="entry name" value="Phage_TTP_17"/>
    <property type="match status" value="1"/>
</dbReference>
<dbReference type="AlphaFoldDB" id="A0A087E4D7"/>
<evidence type="ECO:0000313" key="2">
    <source>
        <dbReference type="Proteomes" id="UP000029003"/>
    </source>
</evidence>
<evidence type="ECO:0000313" key="1">
    <source>
        <dbReference type="EMBL" id="KFJ02638.1"/>
    </source>
</evidence>
<dbReference type="EMBL" id="JGZT01000006">
    <property type="protein sequence ID" value="KFJ02638.1"/>
    <property type="molecule type" value="Genomic_DNA"/>
</dbReference>